<gene>
    <name evidence="2" type="ORF">GCM10011515_06020</name>
</gene>
<comment type="caution">
    <text evidence="2">The sequence shown here is derived from an EMBL/GenBank/DDBJ whole genome shotgun (WGS) entry which is preliminary data.</text>
</comment>
<evidence type="ECO:0008006" key="4">
    <source>
        <dbReference type="Google" id="ProtNLM"/>
    </source>
</evidence>
<reference evidence="3" key="1">
    <citation type="journal article" date="2019" name="Int. J. Syst. Evol. Microbiol.">
        <title>The Global Catalogue of Microorganisms (GCM) 10K type strain sequencing project: providing services to taxonomists for standard genome sequencing and annotation.</title>
        <authorList>
            <consortium name="The Broad Institute Genomics Platform"/>
            <consortium name="The Broad Institute Genome Sequencing Center for Infectious Disease"/>
            <person name="Wu L."/>
            <person name="Ma J."/>
        </authorList>
    </citation>
    <scope>NUCLEOTIDE SEQUENCE [LARGE SCALE GENOMIC DNA]</scope>
    <source>
        <strain evidence="3">CGMCC 1.15959</strain>
    </source>
</reference>
<evidence type="ECO:0000256" key="1">
    <source>
        <dbReference type="SAM" id="Phobius"/>
    </source>
</evidence>
<dbReference type="RefSeq" id="WP_188643777.1">
    <property type="nucleotide sequence ID" value="NZ_BMKL01000001.1"/>
</dbReference>
<accession>A0ABQ1S0X8</accession>
<keyword evidence="1" id="KW-0812">Transmembrane</keyword>
<evidence type="ECO:0000313" key="3">
    <source>
        <dbReference type="Proteomes" id="UP000619041"/>
    </source>
</evidence>
<sequence>MNQDAHHPDGSAESRRRKDWLEWIAGGIGLLLAILLIGTIGYEAAIGNREAAPVIRFEIASVEPAGQFYLVEIEARNISESTAQQVEVEATLTNGGRETEKAVMTFDYVPGQSTVKGGVFFTNDPRAGNLQIRPLGYSQP</sequence>
<keyword evidence="1" id="KW-1133">Transmembrane helix</keyword>
<name>A0ABQ1S0X8_9SPHN</name>
<dbReference type="EMBL" id="BMKL01000001">
    <property type="protein sequence ID" value="GGD89148.1"/>
    <property type="molecule type" value="Genomic_DNA"/>
</dbReference>
<protein>
    <recommendedName>
        <fullName evidence="4">TIGR02588 family protein</fullName>
    </recommendedName>
</protein>
<proteinExistence type="predicted"/>
<dbReference type="Proteomes" id="UP000619041">
    <property type="component" value="Unassembled WGS sequence"/>
</dbReference>
<organism evidence="2 3">
    <name type="scientific">Tsuneonella deserti</name>
    <dbReference type="NCBI Taxonomy" id="2035528"/>
    <lineage>
        <taxon>Bacteria</taxon>
        <taxon>Pseudomonadati</taxon>
        <taxon>Pseudomonadota</taxon>
        <taxon>Alphaproteobacteria</taxon>
        <taxon>Sphingomonadales</taxon>
        <taxon>Erythrobacteraceae</taxon>
        <taxon>Tsuneonella</taxon>
    </lineage>
</organism>
<evidence type="ECO:0000313" key="2">
    <source>
        <dbReference type="EMBL" id="GGD89148.1"/>
    </source>
</evidence>
<feature type="transmembrane region" description="Helical" evidence="1">
    <location>
        <begin position="20"/>
        <end position="42"/>
    </location>
</feature>
<keyword evidence="1" id="KW-0472">Membrane</keyword>
<keyword evidence="3" id="KW-1185">Reference proteome</keyword>